<dbReference type="Gene3D" id="3.10.450.50">
    <property type="match status" value="1"/>
</dbReference>
<name>A0A545UE72_9GAMM</name>
<keyword evidence="2" id="KW-1185">Reference proteome</keyword>
<accession>A0A545UE72</accession>
<dbReference type="InterPro" id="IPR004027">
    <property type="entry name" value="SEC_C_motif"/>
</dbReference>
<dbReference type="InterPro" id="IPR009003">
    <property type="entry name" value="Peptidase_S1_PA"/>
</dbReference>
<dbReference type="Proteomes" id="UP000315439">
    <property type="component" value="Unassembled WGS sequence"/>
</dbReference>
<dbReference type="Pfam" id="PF02810">
    <property type="entry name" value="SEC-C"/>
    <property type="match status" value="1"/>
</dbReference>
<sequence>MPKMKYVDPLSATSLYIELYFNDVKISTATAFVLKYDEKYYLITNWHVVAGRDADTRECLDKKHCSIPNKLLVSFHKKGELGQWLEKEIQLLDEDGTPLWIEHPLSNLIDVIAIPIIETDEIDFFPIDFSLKDTDMAPLVAMPVSIIGYPLGLSIGGKWPIWKTGHIASDHDLDFVKDKPAFLIDATTRASMSGSPVVMRADSFQRLNGNYAIAAGVNTRFLGVYAGRISRDSEIGRVWKPFLISEIIEQKLIFNEETGRLAPTRNSNCPCGSQSKFKNCCGSVA</sequence>
<reference evidence="1 2" key="1">
    <citation type="submission" date="2019-07" db="EMBL/GenBank/DDBJ databases">
        <title>Draft genome for Aliikangiella sp. M105.</title>
        <authorList>
            <person name="Wang G."/>
        </authorList>
    </citation>
    <scope>NUCLEOTIDE SEQUENCE [LARGE SCALE GENOMIC DNA]</scope>
    <source>
        <strain evidence="1 2">M105</strain>
    </source>
</reference>
<evidence type="ECO:0000313" key="1">
    <source>
        <dbReference type="EMBL" id="TQV87777.1"/>
    </source>
</evidence>
<comment type="caution">
    <text evidence="1">The sequence shown here is derived from an EMBL/GenBank/DDBJ whole genome shotgun (WGS) entry which is preliminary data.</text>
</comment>
<gene>
    <name evidence="1" type="ORF">FLL46_10345</name>
</gene>
<dbReference type="EMBL" id="VIKS01000006">
    <property type="protein sequence ID" value="TQV87777.1"/>
    <property type="molecule type" value="Genomic_DNA"/>
</dbReference>
<evidence type="ECO:0000313" key="2">
    <source>
        <dbReference type="Proteomes" id="UP000315439"/>
    </source>
</evidence>
<dbReference type="SUPFAM" id="SSF103642">
    <property type="entry name" value="Sec-C motif"/>
    <property type="match status" value="1"/>
</dbReference>
<protein>
    <submittedName>
        <fullName evidence="1">Uncharacterized protein</fullName>
    </submittedName>
</protein>
<dbReference type="Pfam" id="PF13365">
    <property type="entry name" value="Trypsin_2"/>
    <property type="match status" value="1"/>
</dbReference>
<dbReference type="AlphaFoldDB" id="A0A545UE72"/>
<dbReference type="SUPFAM" id="SSF50494">
    <property type="entry name" value="Trypsin-like serine proteases"/>
    <property type="match status" value="1"/>
</dbReference>
<proteinExistence type="predicted"/>
<organism evidence="1 2">
    <name type="scientific">Aliikangiella coralliicola</name>
    <dbReference type="NCBI Taxonomy" id="2592383"/>
    <lineage>
        <taxon>Bacteria</taxon>
        <taxon>Pseudomonadati</taxon>
        <taxon>Pseudomonadota</taxon>
        <taxon>Gammaproteobacteria</taxon>
        <taxon>Oceanospirillales</taxon>
        <taxon>Pleioneaceae</taxon>
        <taxon>Aliikangiella</taxon>
    </lineage>
</organism>
<dbReference type="OrthoDB" id="7191282at2"/>